<dbReference type="InterPro" id="IPR036918">
    <property type="entry name" value="Pyrv_Knase_C_sf"/>
</dbReference>
<reference evidence="1" key="1">
    <citation type="submission" date="2022-08" db="UniProtKB">
        <authorList>
            <consortium name="EnsemblMetazoa"/>
        </authorList>
    </citation>
    <scope>IDENTIFICATION</scope>
</reference>
<protein>
    <submittedName>
        <fullName evidence="1">Uncharacterized protein</fullName>
    </submittedName>
</protein>
<dbReference type="EnsemblMetazoa" id="ACOM042033-RA">
    <property type="protein sequence ID" value="ACOM042033-PA.1"/>
    <property type="gene ID" value="ACOM042033"/>
</dbReference>
<evidence type="ECO:0000313" key="1">
    <source>
        <dbReference type="EnsemblMetazoa" id="ACOM042033-PA.1"/>
    </source>
</evidence>
<organism evidence="1">
    <name type="scientific">Anopheles coluzzii</name>
    <name type="common">African malaria mosquito</name>
    <dbReference type="NCBI Taxonomy" id="1518534"/>
    <lineage>
        <taxon>Eukaryota</taxon>
        <taxon>Metazoa</taxon>
        <taxon>Ecdysozoa</taxon>
        <taxon>Arthropoda</taxon>
        <taxon>Hexapoda</taxon>
        <taxon>Insecta</taxon>
        <taxon>Pterygota</taxon>
        <taxon>Neoptera</taxon>
        <taxon>Endopterygota</taxon>
        <taxon>Diptera</taxon>
        <taxon>Nematocera</taxon>
        <taxon>Culicoidea</taxon>
        <taxon>Culicidae</taxon>
        <taxon>Anophelinae</taxon>
        <taxon>Anopheles</taxon>
    </lineage>
</organism>
<name>A0A8W7Q339_ANOCL</name>
<dbReference type="SUPFAM" id="SSF52935">
    <property type="entry name" value="PK C-terminal domain-like"/>
    <property type="match status" value="1"/>
</dbReference>
<proteinExistence type="predicted"/>
<dbReference type="Gene3D" id="3.40.1380.20">
    <property type="entry name" value="Pyruvate kinase, C-terminal domain"/>
    <property type="match status" value="1"/>
</dbReference>
<sequence>MEHFIGRNALLWQKLAVTVESDTTVEELQHALKSGATFLHIRCGNYTPPECITILERCNEAIDAYTKLCYPWKMATGIMCELSGPQPREETPPPIEAADVILVNGKELARVQDFLRDVNRLQLERNQQPLRTISPDDSALPYCLDFSSKEANASAIILPATSPKLANEICSINPLCNVLVITNSDQELNTLLLRKYAVPILELAASTIPQQRLIRRAIAYGRRFGYLHAGNCIVSGAELESDTDVVGMEVRYVPQVPEALQSESTV</sequence>
<dbReference type="Proteomes" id="UP000075882">
    <property type="component" value="Unassembled WGS sequence"/>
</dbReference>
<dbReference type="AlphaFoldDB" id="A0A8W7Q339"/>
<dbReference type="VEuPathDB" id="VectorBase:ACON2_041569"/>
<accession>A0A8W7Q339</accession>